<dbReference type="EC" id="5.2.1.8" evidence="1"/>
<dbReference type="PROSITE" id="PS50072">
    <property type="entry name" value="CSA_PPIASE_2"/>
    <property type="match status" value="1"/>
</dbReference>
<evidence type="ECO:0000256" key="2">
    <source>
        <dbReference type="ARBA" id="ARBA00023110"/>
    </source>
</evidence>
<keyword evidence="2" id="KW-0697">Rotamase</keyword>
<dbReference type="RefSeq" id="WP_127697649.1">
    <property type="nucleotide sequence ID" value="NZ_SACS01000002.1"/>
</dbReference>
<accession>A0A437R3L7</accession>
<dbReference type="SUPFAM" id="SSF50891">
    <property type="entry name" value="Cyclophilin-like"/>
    <property type="match status" value="1"/>
</dbReference>
<proteinExistence type="predicted"/>
<keyword evidence="3 6" id="KW-0413">Isomerase</keyword>
<protein>
    <recommendedName>
        <fullName evidence="1">peptidylprolyl isomerase</fullName>
        <ecNumber evidence="1">5.2.1.8</ecNumber>
    </recommendedName>
</protein>
<evidence type="ECO:0000259" key="5">
    <source>
        <dbReference type="PROSITE" id="PS50072"/>
    </source>
</evidence>
<dbReference type="Pfam" id="PF00160">
    <property type="entry name" value="Pro_isomerase"/>
    <property type="match status" value="1"/>
</dbReference>
<dbReference type="PANTHER" id="PTHR45625:SF4">
    <property type="entry name" value="PEPTIDYLPROLYL ISOMERASE DOMAIN AND WD REPEAT-CONTAINING PROTEIN 1"/>
    <property type="match status" value="1"/>
</dbReference>
<dbReference type="AlphaFoldDB" id="A0A437R3L7"/>
<evidence type="ECO:0000313" key="7">
    <source>
        <dbReference type="Proteomes" id="UP000283077"/>
    </source>
</evidence>
<feature type="signal peptide" evidence="4">
    <location>
        <begin position="1"/>
        <end position="22"/>
    </location>
</feature>
<feature type="chain" id="PRO_5019434832" description="peptidylprolyl isomerase" evidence="4">
    <location>
        <begin position="23"/>
        <end position="293"/>
    </location>
</feature>
<evidence type="ECO:0000313" key="6">
    <source>
        <dbReference type="EMBL" id="RVU41267.1"/>
    </source>
</evidence>
<dbReference type="Proteomes" id="UP000283077">
    <property type="component" value="Unassembled WGS sequence"/>
</dbReference>
<comment type="caution">
    <text evidence="6">The sequence shown here is derived from an EMBL/GenBank/DDBJ whole genome shotgun (WGS) entry which is preliminary data.</text>
</comment>
<keyword evidence="7" id="KW-1185">Reference proteome</keyword>
<evidence type="ECO:0000256" key="4">
    <source>
        <dbReference type="SAM" id="SignalP"/>
    </source>
</evidence>
<dbReference type="EMBL" id="SACS01000002">
    <property type="protein sequence ID" value="RVU41267.1"/>
    <property type="molecule type" value="Genomic_DNA"/>
</dbReference>
<dbReference type="InterPro" id="IPR029000">
    <property type="entry name" value="Cyclophilin-like_dom_sf"/>
</dbReference>
<organism evidence="6 7">
    <name type="scientific">Rheinheimera riviphila</name>
    <dbReference type="NCBI Taxonomy" id="1834037"/>
    <lineage>
        <taxon>Bacteria</taxon>
        <taxon>Pseudomonadati</taxon>
        <taxon>Pseudomonadota</taxon>
        <taxon>Gammaproteobacteria</taxon>
        <taxon>Chromatiales</taxon>
        <taxon>Chromatiaceae</taxon>
        <taxon>Rheinheimera</taxon>
    </lineage>
</organism>
<dbReference type="InterPro" id="IPR002130">
    <property type="entry name" value="Cyclophilin-type_PPIase_dom"/>
</dbReference>
<keyword evidence="4" id="KW-0732">Signal</keyword>
<feature type="domain" description="PPIase cyclophilin-type" evidence="5">
    <location>
        <begin position="40"/>
        <end position="237"/>
    </location>
</feature>
<dbReference type="GO" id="GO:0003755">
    <property type="term" value="F:peptidyl-prolyl cis-trans isomerase activity"/>
    <property type="evidence" value="ECO:0007669"/>
    <property type="project" value="UniProtKB-KW"/>
</dbReference>
<evidence type="ECO:0000256" key="3">
    <source>
        <dbReference type="ARBA" id="ARBA00023235"/>
    </source>
</evidence>
<dbReference type="PANTHER" id="PTHR45625">
    <property type="entry name" value="PEPTIDYL-PROLYL CIS-TRANS ISOMERASE-RELATED"/>
    <property type="match status" value="1"/>
</dbReference>
<name>A0A437R3L7_9GAMM</name>
<evidence type="ECO:0000256" key="1">
    <source>
        <dbReference type="ARBA" id="ARBA00013194"/>
    </source>
</evidence>
<dbReference type="InterPro" id="IPR044666">
    <property type="entry name" value="Cyclophilin_A-like"/>
</dbReference>
<sequence length="293" mass="32487">MKLVSKLSWLTAGFCWICQVNAAEVAAKVAVNEVWLDLPQSELVYLQLEHGTVVFKLADQFAPRHTERFRQLVRAGFYQGLTFYRVIDQFVLQAGLPEDEKHPTLTNQNWPGVKAEFSWPVKAADRYTLVQKPEMFAAETGFNQGFAVGRDSGQEWLLSCPLTVNLARDTNADSGTTDFALMRGQAPRHLDQNMSVFAKVVWGAELLNGVNYGPAQTGGIIADVKARSKIVSATLGSDLPESARLALQWQDTSSPAFIDALAQRRARGNEFFKHKGNGALDICYSQVPVRLKP</sequence>
<dbReference type="OrthoDB" id="9807797at2"/>
<dbReference type="Gene3D" id="2.40.100.10">
    <property type="entry name" value="Cyclophilin-like"/>
    <property type="match status" value="1"/>
</dbReference>
<reference evidence="6 7" key="1">
    <citation type="submission" date="2019-01" db="EMBL/GenBank/DDBJ databases">
        <authorList>
            <person name="Chen W.-M."/>
        </authorList>
    </citation>
    <scope>NUCLEOTIDE SEQUENCE [LARGE SCALE GENOMIC DNA]</scope>
    <source>
        <strain evidence="6 7">KYPC3</strain>
    </source>
</reference>
<gene>
    <name evidence="6" type="ORF">EOE67_03440</name>
</gene>